<feature type="transmembrane region" description="Helical" evidence="5">
    <location>
        <begin position="51"/>
        <end position="69"/>
    </location>
</feature>
<protein>
    <submittedName>
        <fullName evidence="8">SLC26A/SulP transporter domain-containing protein</fullName>
    </submittedName>
</protein>
<keyword evidence="7" id="KW-1185">Reference proteome</keyword>
<sequence>MFAKKLNYKVDSGQELYALGFASSLSSFFPVYPVSCSLGRTMVNVEAGTKTLLATITSSIFLLLIIIFMGKWLETLPMCVLSATVIVALKGITYHFL</sequence>
<organism evidence="7 8">
    <name type="scientific">Panagrolaimus davidi</name>
    <dbReference type="NCBI Taxonomy" id="227884"/>
    <lineage>
        <taxon>Eukaryota</taxon>
        <taxon>Metazoa</taxon>
        <taxon>Ecdysozoa</taxon>
        <taxon>Nematoda</taxon>
        <taxon>Chromadorea</taxon>
        <taxon>Rhabditida</taxon>
        <taxon>Tylenchina</taxon>
        <taxon>Panagrolaimomorpha</taxon>
        <taxon>Panagrolaimoidea</taxon>
        <taxon>Panagrolaimidae</taxon>
        <taxon>Panagrolaimus</taxon>
    </lineage>
</organism>
<dbReference type="InterPro" id="IPR001902">
    <property type="entry name" value="SLC26A/SulP_fam"/>
</dbReference>
<dbReference type="Proteomes" id="UP000887578">
    <property type="component" value="Unplaced"/>
</dbReference>
<evidence type="ECO:0000313" key="8">
    <source>
        <dbReference type="WBParaSite" id="PDA_v2.g1364.t1"/>
    </source>
</evidence>
<dbReference type="GO" id="GO:0016020">
    <property type="term" value="C:membrane"/>
    <property type="evidence" value="ECO:0007669"/>
    <property type="project" value="UniProtKB-SubCell"/>
</dbReference>
<dbReference type="GO" id="GO:0055085">
    <property type="term" value="P:transmembrane transport"/>
    <property type="evidence" value="ECO:0007669"/>
    <property type="project" value="InterPro"/>
</dbReference>
<evidence type="ECO:0000256" key="2">
    <source>
        <dbReference type="ARBA" id="ARBA00022692"/>
    </source>
</evidence>
<dbReference type="PANTHER" id="PTHR11814">
    <property type="entry name" value="SULFATE TRANSPORTER"/>
    <property type="match status" value="1"/>
</dbReference>
<evidence type="ECO:0000256" key="3">
    <source>
        <dbReference type="ARBA" id="ARBA00022989"/>
    </source>
</evidence>
<evidence type="ECO:0000256" key="4">
    <source>
        <dbReference type="ARBA" id="ARBA00023136"/>
    </source>
</evidence>
<feature type="domain" description="SLC26A/SulP transporter" evidence="6">
    <location>
        <begin position="1"/>
        <end position="92"/>
    </location>
</feature>
<dbReference type="Pfam" id="PF00916">
    <property type="entry name" value="Sulfate_transp"/>
    <property type="match status" value="1"/>
</dbReference>
<proteinExistence type="predicted"/>
<comment type="subcellular location">
    <subcellularLocation>
        <location evidence="1">Membrane</location>
        <topology evidence="1">Multi-pass membrane protein</topology>
    </subcellularLocation>
</comment>
<dbReference type="AlphaFoldDB" id="A0A914P6R1"/>
<evidence type="ECO:0000259" key="6">
    <source>
        <dbReference type="Pfam" id="PF00916"/>
    </source>
</evidence>
<keyword evidence="2 5" id="KW-0812">Transmembrane</keyword>
<evidence type="ECO:0000256" key="1">
    <source>
        <dbReference type="ARBA" id="ARBA00004141"/>
    </source>
</evidence>
<evidence type="ECO:0000256" key="5">
    <source>
        <dbReference type="SAM" id="Phobius"/>
    </source>
</evidence>
<dbReference type="WBParaSite" id="PDA_v2.g1364.t1">
    <property type="protein sequence ID" value="PDA_v2.g1364.t1"/>
    <property type="gene ID" value="PDA_v2.g1364"/>
</dbReference>
<keyword evidence="3 5" id="KW-1133">Transmembrane helix</keyword>
<accession>A0A914P6R1</accession>
<evidence type="ECO:0000313" key="7">
    <source>
        <dbReference type="Proteomes" id="UP000887578"/>
    </source>
</evidence>
<keyword evidence="4 5" id="KW-0472">Membrane</keyword>
<name>A0A914P6R1_9BILA</name>
<dbReference type="InterPro" id="IPR011547">
    <property type="entry name" value="SLC26A/SulP_dom"/>
</dbReference>
<reference evidence="8" key="1">
    <citation type="submission" date="2022-11" db="UniProtKB">
        <authorList>
            <consortium name="WormBaseParasite"/>
        </authorList>
    </citation>
    <scope>IDENTIFICATION</scope>
</reference>